<proteinExistence type="inferred from homology"/>
<dbReference type="Pfam" id="PF01679">
    <property type="entry name" value="Pmp3"/>
    <property type="match status" value="1"/>
</dbReference>
<dbReference type="PANTHER" id="PTHR21659">
    <property type="entry name" value="HYDROPHOBIC PROTEIN RCI2 LOW TEMPERATURE AND SALT RESPONSIVE PROTEIN LTI6 -RELATED"/>
    <property type="match status" value="1"/>
</dbReference>
<dbReference type="PANTHER" id="PTHR21659:SF106">
    <property type="entry name" value="LOW TEMPERATURE AND SALT RESPONSIVE PROTEIN FAMILY"/>
    <property type="match status" value="1"/>
</dbReference>
<evidence type="ECO:0008006" key="9">
    <source>
        <dbReference type="Google" id="ProtNLM"/>
    </source>
</evidence>
<dbReference type="PROSITE" id="PS01309">
    <property type="entry name" value="UPF0057"/>
    <property type="match status" value="1"/>
</dbReference>
<dbReference type="AlphaFoldDB" id="A0AAW1KCI7"/>
<evidence type="ECO:0000256" key="1">
    <source>
        <dbReference type="ARBA" id="ARBA00004370"/>
    </source>
</evidence>
<reference evidence="7" key="1">
    <citation type="submission" date="2024-03" db="EMBL/GenBank/DDBJ databases">
        <title>WGS assembly of Saponaria officinalis var. Norfolk2.</title>
        <authorList>
            <person name="Jenkins J."/>
            <person name="Shu S."/>
            <person name="Grimwood J."/>
            <person name="Barry K."/>
            <person name="Goodstein D."/>
            <person name="Schmutz J."/>
            <person name="Leebens-Mack J."/>
            <person name="Osbourn A."/>
        </authorList>
    </citation>
    <scope>NUCLEOTIDE SEQUENCE [LARGE SCALE GENOMIC DNA]</scope>
    <source>
        <strain evidence="7">JIC</strain>
    </source>
</reference>
<feature type="transmembrane region" description="Helical" evidence="6">
    <location>
        <begin position="34"/>
        <end position="58"/>
    </location>
</feature>
<sequence length="75" mass="8610">MVSCCVILCEILCAIILPPLGVFCRHGCCSLEFWLCVLLTILGYLPGMIYAIYAIVVVDRNWYRDEEIIYYRSLA</sequence>
<evidence type="ECO:0000256" key="4">
    <source>
        <dbReference type="ARBA" id="ARBA00022989"/>
    </source>
</evidence>
<evidence type="ECO:0000256" key="6">
    <source>
        <dbReference type="SAM" id="Phobius"/>
    </source>
</evidence>
<comment type="subcellular location">
    <subcellularLocation>
        <location evidence="1">Membrane</location>
    </subcellularLocation>
</comment>
<evidence type="ECO:0000256" key="2">
    <source>
        <dbReference type="ARBA" id="ARBA00009530"/>
    </source>
</evidence>
<dbReference type="InterPro" id="IPR000612">
    <property type="entry name" value="PMP3"/>
</dbReference>
<organism evidence="7 8">
    <name type="scientific">Saponaria officinalis</name>
    <name type="common">Common soapwort</name>
    <name type="synonym">Lychnis saponaria</name>
    <dbReference type="NCBI Taxonomy" id="3572"/>
    <lineage>
        <taxon>Eukaryota</taxon>
        <taxon>Viridiplantae</taxon>
        <taxon>Streptophyta</taxon>
        <taxon>Embryophyta</taxon>
        <taxon>Tracheophyta</taxon>
        <taxon>Spermatophyta</taxon>
        <taxon>Magnoliopsida</taxon>
        <taxon>eudicotyledons</taxon>
        <taxon>Gunneridae</taxon>
        <taxon>Pentapetalae</taxon>
        <taxon>Caryophyllales</taxon>
        <taxon>Caryophyllaceae</taxon>
        <taxon>Caryophylleae</taxon>
        <taxon>Saponaria</taxon>
    </lineage>
</organism>
<evidence type="ECO:0000313" key="8">
    <source>
        <dbReference type="Proteomes" id="UP001443914"/>
    </source>
</evidence>
<comment type="similarity">
    <text evidence="2">Belongs to the UPF0057 (PMP3) family.</text>
</comment>
<evidence type="ECO:0000256" key="5">
    <source>
        <dbReference type="ARBA" id="ARBA00023136"/>
    </source>
</evidence>
<name>A0AAW1KCI7_SAPOF</name>
<comment type="caution">
    <text evidence="7">The sequence shown here is derived from an EMBL/GenBank/DDBJ whole genome shotgun (WGS) entry which is preliminary data.</text>
</comment>
<keyword evidence="4 6" id="KW-1133">Transmembrane helix</keyword>
<protein>
    <recommendedName>
        <fullName evidence="9">Hydrophobic protein OSR8</fullName>
    </recommendedName>
</protein>
<dbReference type="EMBL" id="JBDFQZ010000006">
    <property type="protein sequence ID" value="KAK9715601.1"/>
    <property type="molecule type" value="Genomic_DNA"/>
</dbReference>
<evidence type="ECO:0000313" key="7">
    <source>
        <dbReference type="EMBL" id="KAK9715601.1"/>
    </source>
</evidence>
<dbReference type="GO" id="GO:0016020">
    <property type="term" value="C:membrane"/>
    <property type="evidence" value="ECO:0007669"/>
    <property type="project" value="UniProtKB-SubCell"/>
</dbReference>
<keyword evidence="8" id="KW-1185">Reference proteome</keyword>
<gene>
    <name evidence="7" type="ORF">RND81_06G176100</name>
</gene>
<dbReference type="Proteomes" id="UP001443914">
    <property type="component" value="Unassembled WGS sequence"/>
</dbReference>
<keyword evidence="5 6" id="KW-0472">Membrane</keyword>
<keyword evidence="3 6" id="KW-0812">Transmembrane</keyword>
<accession>A0AAW1KCI7</accession>
<evidence type="ECO:0000256" key="3">
    <source>
        <dbReference type="ARBA" id="ARBA00022692"/>
    </source>
</evidence>